<gene>
    <name evidence="2" type="ORF">ENW55_01945</name>
</gene>
<dbReference type="InterPro" id="IPR011004">
    <property type="entry name" value="Trimer_LpxA-like_sf"/>
</dbReference>
<reference evidence="2" key="1">
    <citation type="journal article" date="2020" name="mSystems">
        <title>Genome- and Community-Level Interaction Insights into Carbon Utilization and Element Cycling Functions of Hydrothermarchaeota in Hydrothermal Sediment.</title>
        <authorList>
            <person name="Zhou Z."/>
            <person name="Liu Y."/>
            <person name="Xu W."/>
            <person name="Pan J."/>
            <person name="Luo Z.H."/>
            <person name="Li M."/>
        </authorList>
    </citation>
    <scope>NUCLEOTIDE SEQUENCE [LARGE SCALE GENOMIC DNA]</scope>
    <source>
        <strain evidence="2">SpSt-86</strain>
    </source>
</reference>
<dbReference type="SUPFAM" id="SSF51161">
    <property type="entry name" value="Trimeric LpxA-like enzymes"/>
    <property type="match status" value="1"/>
</dbReference>
<accession>A0A832MNV0</accession>
<evidence type="ECO:0000313" key="2">
    <source>
        <dbReference type="EMBL" id="HGZ78730.1"/>
    </source>
</evidence>
<dbReference type="AlphaFoldDB" id="A0A832MNV0"/>
<comment type="caution">
    <text evidence="2">The sequence shown here is derived from an EMBL/GenBank/DDBJ whole genome shotgun (WGS) entry which is preliminary data.</text>
</comment>
<name>A0A832MNV0_9THEM</name>
<feature type="domain" description="DUF7305" evidence="1">
    <location>
        <begin position="320"/>
        <end position="449"/>
    </location>
</feature>
<dbReference type="EMBL" id="DTKQ01000014">
    <property type="protein sequence ID" value="HGZ78730.1"/>
    <property type="molecule type" value="Genomic_DNA"/>
</dbReference>
<protein>
    <submittedName>
        <fullName evidence="2">Polymer-forming cytoskeletal protein</fullName>
    </submittedName>
</protein>
<organism evidence="2">
    <name type="scientific">Pseudothermotoga hypogea</name>
    <dbReference type="NCBI Taxonomy" id="57487"/>
    <lineage>
        <taxon>Bacteria</taxon>
        <taxon>Thermotogati</taxon>
        <taxon>Thermotogota</taxon>
        <taxon>Thermotogae</taxon>
        <taxon>Thermotogales</taxon>
        <taxon>Thermotogaceae</taxon>
        <taxon>Pseudothermotoga</taxon>
    </lineage>
</organism>
<sequence>MREGSVLVVSLVVVIFLALTVLLVLAIYAQVTNNYALQQKKLLVSNVAKSAAYTMAETVKKWFTDGRNDLVQNLASAPTSLSLPEFRGTIECSLIPISNGYEVKCKAILDKVEDSYSLALILRGGLTFRYAIDTVTMEVNNNNLKIVGDVLVRDGSLGTGNNSTVTGNVYLMNGSLSIGENSVVTGNVYLMNGSLNIDNNSTITGNVYLANGSLTMKNNSVVEEDVLAIGNVTGTGTIRRNAVVTGTIESGVTVLGDKTENASSTYVLDEISRRVNTSPPTSPPLPATPTFFPNPAVKLTDTVISESNRTYYTGSATENGLSIDDKTLTLRIPSDGELSFAVKKLNFGNNVTIEVEGNGVVMIYVEDDITAGNKLDIIPKPNTQSQFRLLIYSNKPGSFDFGNKLSVGKGGGFYIYAPEKSVKIGNSPNQSKVDVYGAIVAKEIKVQNNLYLALPELTSETQIPWFPTISFDSAETGQYGSYVEYRSWGQ</sequence>
<dbReference type="Pfam" id="PF23981">
    <property type="entry name" value="DUF7305"/>
    <property type="match status" value="1"/>
</dbReference>
<evidence type="ECO:0000259" key="1">
    <source>
        <dbReference type="Pfam" id="PF23981"/>
    </source>
</evidence>
<dbReference type="Gene3D" id="2.160.20.20">
    <property type="match status" value="1"/>
</dbReference>
<dbReference type="InterPro" id="IPR055729">
    <property type="entry name" value="DUF7305"/>
</dbReference>
<dbReference type="InterPro" id="IPR012332">
    <property type="entry name" value="Autotransporter_pectin_lyase_C"/>
</dbReference>
<proteinExistence type="predicted"/>